<reference evidence="3" key="1">
    <citation type="submission" date="2023-07" db="EMBL/GenBank/DDBJ databases">
        <title>Sorghum-associated microbial communities from plants grown in Nebraska, USA.</title>
        <authorList>
            <person name="Schachtman D."/>
        </authorList>
    </citation>
    <scope>NUCLEOTIDE SEQUENCE</scope>
    <source>
        <strain evidence="3">DS3754</strain>
    </source>
</reference>
<dbReference type="Proteomes" id="UP001242045">
    <property type="component" value="Unassembled WGS sequence"/>
</dbReference>
<feature type="transmembrane region" description="Helical" evidence="2">
    <location>
        <begin position="6"/>
        <end position="25"/>
    </location>
</feature>
<keyword evidence="2" id="KW-0812">Transmembrane</keyword>
<protein>
    <submittedName>
        <fullName evidence="3">Uncharacterized protein</fullName>
    </submittedName>
</protein>
<proteinExistence type="predicted"/>
<dbReference type="EMBL" id="JAUSRD010000010">
    <property type="protein sequence ID" value="MDP9894895.1"/>
    <property type="molecule type" value="Genomic_DNA"/>
</dbReference>
<keyword evidence="2" id="KW-0472">Membrane</keyword>
<sequence length="80" mass="8785">MQTRNWVLPVIMTAAATAAGSYLLIRHGLVKDMQCDVAQTPSPENSTLEETDRRVNQRKLEGIGSTRDLQPLPIPQGAAR</sequence>
<organism evidence="3 4">
    <name type="scientific">Variovorax boronicumulans</name>
    <dbReference type="NCBI Taxonomy" id="436515"/>
    <lineage>
        <taxon>Bacteria</taxon>
        <taxon>Pseudomonadati</taxon>
        <taxon>Pseudomonadota</taxon>
        <taxon>Betaproteobacteria</taxon>
        <taxon>Burkholderiales</taxon>
        <taxon>Comamonadaceae</taxon>
        <taxon>Variovorax</taxon>
    </lineage>
</organism>
<name>A0AAW8CX32_9BURK</name>
<feature type="region of interest" description="Disordered" evidence="1">
    <location>
        <begin position="38"/>
        <end position="80"/>
    </location>
</feature>
<dbReference type="AlphaFoldDB" id="A0AAW8CX32"/>
<comment type="caution">
    <text evidence="3">The sequence shown here is derived from an EMBL/GenBank/DDBJ whole genome shotgun (WGS) entry which is preliminary data.</text>
</comment>
<feature type="compositionally biased region" description="Polar residues" evidence="1">
    <location>
        <begin position="38"/>
        <end position="48"/>
    </location>
</feature>
<gene>
    <name evidence="3" type="ORF">J2W31_004020</name>
</gene>
<evidence type="ECO:0000256" key="1">
    <source>
        <dbReference type="SAM" id="MobiDB-lite"/>
    </source>
</evidence>
<evidence type="ECO:0000313" key="4">
    <source>
        <dbReference type="Proteomes" id="UP001242045"/>
    </source>
</evidence>
<feature type="compositionally biased region" description="Basic and acidic residues" evidence="1">
    <location>
        <begin position="50"/>
        <end position="61"/>
    </location>
</feature>
<evidence type="ECO:0000313" key="3">
    <source>
        <dbReference type="EMBL" id="MDP9894895.1"/>
    </source>
</evidence>
<keyword evidence="2" id="KW-1133">Transmembrane helix</keyword>
<accession>A0AAW8CX32</accession>
<evidence type="ECO:0000256" key="2">
    <source>
        <dbReference type="SAM" id="Phobius"/>
    </source>
</evidence>